<name>A0A2H4R8A5_9EUKA</name>
<evidence type="ECO:0000256" key="1">
    <source>
        <dbReference type="SAM" id="Phobius"/>
    </source>
</evidence>
<feature type="transmembrane region" description="Helical" evidence="1">
    <location>
        <begin position="12"/>
        <end position="32"/>
    </location>
</feature>
<sequence length="122" mass="13017">MPTLETIGFIPQVAPLIILLILSLVLNVKLFLPTVGQIFAVRKQSSYVISNEAGLPASSASSTLSTSIFSSPGSMGKAEFGSSLHSVLQDQFSTKVNAELLGDIESSEDSKKLQTLISYKIK</sequence>
<keyword evidence="1" id="KW-0472">Membrane</keyword>
<reference evidence="2" key="1">
    <citation type="journal article" date="2017" name="Curr. Biol.">
        <title>A New Lineage of Eukaryotes Illuminates Early Mitochondrial Genome Reduction.</title>
        <authorList>
            <person name="Janouskovec J."/>
            <person name="Tikhonenkov D.V."/>
            <person name="Burki F."/>
            <person name="Howe A.T."/>
            <person name="Rohwer F.L."/>
            <person name="Mylnikov A.P."/>
            <person name="Keeling P.J."/>
        </authorList>
    </citation>
    <scope>NUCLEOTIDE SEQUENCE</scope>
</reference>
<accession>A0A2H4R8A5</accession>
<organism evidence="2">
    <name type="scientific">Picobiliphyte sp. MS584-11</name>
    <dbReference type="NCBI Taxonomy" id="1157699"/>
    <lineage>
        <taxon>Eukaryota</taxon>
        <taxon>Eukaryota incertae sedis</taxon>
        <taxon>Picozoa</taxon>
    </lineage>
</organism>
<keyword evidence="2" id="KW-0496">Mitochondrion</keyword>
<keyword evidence="1" id="KW-0812">Transmembrane</keyword>
<dbReference type="AlphaFoldDB" id="A0A2H4R8A5"/>
<evidence type="ECO:0000313" key="2">
    <source>
        <dbReference type="EMBL" id="ATY40882.1"/>
    </source>
</evidence>
<proteinExistence type="predicted"/>
<gene>
    <name evidence="2" type="primary">atp8</name>
</gene>
<keyword evidence="1" id="KW-1133">Transmembrane helix</keyword>
<protein>
    <submittedName>
        <fullName evidence="2">ATP synthase F0 subunit 8</fullName>
    </submittedName>
</protein>
<dbReference type="EMBL" id="MG202007">
    <property type="protein sequence ID" value="ATY40882.1"/>
    <property type="molecule type" value="Genomic_DNA"/>
</dbReference>
<geneLocation type="mitochondrion" evidence="2"/>